<dbReference type="AlphaFoldDB" id="A0A4R7B934"/>
<reference evidence="2 3" key="1">
    <citation type="submission" date="2019-03" db="EMBL/GenBank/DDBJ databases">
        <title>Genomic Encyclopedia of Type Strains, Phase III (KMG-III): the genomes of soil and plant-associated and newly described type strains.</title>
        <authorList>
            <person name="Whitman W."/>
        </authorList>
    </citation>
    <scope>NUCLEOTIDE SEQUENCE [LARGE SCALE GENOMIC DNA]</scope>
    <source>
        <strain evidence="2 3">CECT 8976</strain>
    </source>
</reference>
<feature type="transmembrane region" description="Helical" evidence="1">
    <location>
        <begin position="315"/>
        <end position="339"/>
    </location>
</feature>
<proteinExistence type="predicted"/>
<protein>
    <submittedName>
        <fullName evidence="2">Uncharacterized protein</fullName>
    </submittedName>
</protein>
<keyword evidence="1" id="KW-0472">Membrane</keyword>
<feature type="transmembrane region" description="Helical" evidence="1">
    <location>
        <begin position="280"/>
        <end position="303"/>
    </location>
</feature>
<evidence type="ECO:0000313" key="3">
    <source>
        <dbReference type="Proteomes" id="UP000295611"/>
    </source>
</evidence>
<name>A0A4R7B934_9NEIS</name>
<accession>A0A4R7B934</accession>
<keyword evidence="1" id="KW-1133">Transmembrane helix</keyword>
<feature type="transmembrane region" description="Helical" evidence="1">
    <location>
        <begin position="90"/>
        <end position="112"/>
    </location>
</feature>
<dbReference type="OrthoDB" id="5295665at2"/>
<feature type="transmembrane region" description="Helical" evidence="1">
    <location>
        <begin position="118"/>
        <end position="139"/>
    </location>
</feature>
<feature type="transmembrane region" description="Helical" evidence="1">
    <location>
        <begin position="389"/>
        <end position="407"/>
    </location>
</feature>
<feature type="transmembrane region" description="Helical" evidence="1">
    <location>
        <begin position="249"/>
        <end position="268"/>
    </location>
</feature>
<feature type="transmembrane region" description="Helical" evidence="1">
    <location>
        <begin position="192"/>
        <end position="213"/>
    </location>
</feature>
<comment type="caution">
    <text evidence="2">The sequence shown here is derived from an EMBL/GenBank/DDBJ whole genome shotgun (WGS) entry which is preliminary data.</text>
</comment>
<feature type="transmembrane region" description="Helical" evidence="1">
    <location>
        <begin position="57"/>
        <end position="78"/>
    </location>
</feature>
<keyword evidence="1" id="KW-0812">Transmembrane</keyword>
<sequence>MSQAWLSYDKAPPIWLPMRFFLAALGWLAVLTLTLAVATPQAPNRFQPLTVALTHELALGVLGNIMLGAALQLLAVLAGLPLKRPARMLWLVWLPWQAGSGLLCAGFATGFAPRLLSAGGFLLVLALAGLLGHGIVGLLRSPARDSASRGMLLALSALALAATLGLAMVATLSGHTALPLLPLMHSHVLWAGIGWLLGLLIAISQTVVPMFLITPPYPRAVRWLSAGLLPLLAAIAVFTFWPLPGTDALALALWLGVSAYGLLTLRLLRQGRRPQDPARAQWLRAMLSLLAAALLALSCLAWPTRAELPLLAGFLWLGGLGLGVMLAMLGKIVPFLCWLHLKAQNPPRGLLPSTHGFLSETHHRRVGMLHVLWVAAGVLWCLAPQSTQWLFAAASALLAGTLAWLGLRIANQYRAVQQQIQASRIVPTPSSPPH</sequence>
<organism evidence="2 3">
    <name type="scientific">Paludibacterium purpuratum</name>
    <dbReference type="NCBI Taxonomy" id="1144873"/>
    <lineage>
        <taxon>Bacteria</taxon>
        <taxon>Pseudomonadati</taxon>
        <taxon>Pseudomonadota</taxon>
        <taxon>Betaproteobacteria</taxon>
        <taxon>Neisseriales</taxon>
        <taxon>Chromobacteriaceae</taxon>
        <taxon>Paludibacterium</taxon>
    </lineage>
</organism>
<feature type="transmembrane region" description="Helical" evidence="1">
    <location>
        <begin position="151"/>
        <end position="172"/>
    </location>
</feature>
<keyword evidence="3" id="KW-1185">Reference proteome</keyword>
<dbReference type="RefSeq" id="WP_133678746.1">
    <property type="nucleotide sequence ID" value="NZ_SNZP01000003.1"/>
</dbReference>
<dbReference type="EMBL" id="SNZP01000003">
    <property type="protein sequence ID" value="TDR81364.1"/>
    <property type="molecule type" value="Genomic_DNA"/>
</dbReference>
<evidence type="ECO:0000313" key="2">
    <source>
        <dbReference type="EMBL" id="TDR81364.1"/>
    </source>
</evidence>
<feature type="transmembrane region" description="Helical" evidence="1">
    <location>
        <begin position="220"/>
        <end position="243"/>
    </location>
</feature>
<dbReference type="Proteomes" id="UP000295611">
    <property type="component" value="Unassembled WGS sequence"/>
</dbReference>
<feature type="transmembrane region" description="Helical" evidence="1">
    <location>
        <begin position="366"/>
        <end position="383"/>
    </location>
</feature>
<gene>
    <name evidence="2" type="ORF">DFP86_10317</name>
</gene>
<evidence type="ECO:0000256" key="1">
    <source>
        <dbReference type="SAM" id="Phobius"/>
    </source>
</evidence>